<name>A0A7X1CGM8_9LIST</name>
<organism evidence="1 3">
    <name type="scientific">Listeria booriae</name>
    <dbReference type="NCBI Taxonomy" id="1552123"/>
    <lineage>
        <taxon>Bacteria</taxon>
        <taxon>Bacillati</taxon>
        <taxon>Bacillota</taxon>
        <taxon>Bacilli</taxon>
        <taxon>Bacillales</taxon>
        <taxon>Listeriaceae</taxon>
        <taxon>Listeria</taxon>
    </lineage>
</organism>
<evidence type="ECO:0000313" key="2">
    <source>
        <dbReference type="EMBL" id="MBC2373685.1"/>
    </source>
</evidence>
<dbReference type="EMBL" id="JAARRW010000010">
    <property type="protein sequence ID" value="MBC1563639.1"/>
    <property type="molecule type" value="Genomic_DNA"/>
</dbReference>
<dbReference type="AlphaFoldDB" id="A0A7X1CGM8"/>
<reference evidence="3 4" key="1">
    <citation type="submission" date="2020-03" db="EMBL/GenBank/DDBJ databases">
        <title>Soil Listeria distribution.</title>
        <authorList>
            <person name="Liao J."/>
            <person name="Wiedmann M."/>
        </authorList>
    </citation>
    <scope>NUCLEOTIDE SEQUENCE [LARGE SCALE GENOMIC DNA]</scope>
    <source>
        <strain evidence="1 3">FSL L7-1387</strain>
        <strain evidence="2 4">FSL L7-1850</strain>
    </source>
</reference>
<evidence type="ECO:0000313" key="3">
    <source>
        <dbReference type="Proteomes" id="UP000541955"/>
    </source>
</evidence>
<dbReference type="RefSeq" id="WP_185430521.1">
    <property type="nucleotide sequence ID" value="NZ_JAARMV010000008.1"/>
</dbReference>
<comment type="caution">
    <text evidence="1">The sequence shown here is derived from an EMBL/GenBank/DDBJ whole genome shotgun (WGS) entry which is preliminary data.</text>
</comment>
<evidence type="ECO:0000313" key="1">
    <source>
        <dbReference type="EMBL" id="MBC1563639.1"/>
    </source>
</evidence>
<dbReference type="EMBL" id="JAARMV010000008">
    <property type="protein sequence ID" value="MBC2373685.1"/>
    <property type="molecule type" value="Genomic_DNA"/>
</dbReference>
<gene>
    <name evidence="1" type="ORF">HB902_16315</name>
    <name evidence="2" type="ORF">HBP98_16865</name>
</gene>
<protein>
    <submittedName>
        <fullName evidence="1">Uncharacterized protein</fullName>
    </submittedName>
</protein>
<evidence type="ECO:0000313" key="4">
    <source>
        <dbReference type="Proteomes" id="UP000546244"/>
    </source>
</evidence>
<accession>A0A7X1CGM8</accession>
<proteinExistence type="predicted"/>
<sequence>MFVRYNLIIYIETPLGEAKEMVLEKNLTKRAAKKLMVLYRDSMRVEKLKRNEKPVYISIQDKHIEERYANKTTRKETIRIVHYMKKSPFFGK</sequence>
<dbReference type="Proteomes" id="UP000546244">
    <property type="component" value="Unassembled WGS sequence"/>
</dbReference>
<dbReference type="Proteomes" id="UP000541955">
    <property type="component" value="Unassembled WGS sequence"/>
</dbReference>